<keyword evidence="1" id="KW-0812">Transmembrane</keyword>
<gene>
    <name evidence="3" type="ORF">C437_18287</name>
</gene>
<dbReference type="AlphaFoldDB" id="M0IYA6"/>
<proteinExistence type="predicted"/>
<dbReference type="EMBL" id="AOLQ01000069">
    <property type="protein sequence ID" value="EMA00774.1"/>
    <property type="molecule type" value="Genomic_DNA"/>
</dbReference>
<keyword evidence="4" id="KW-1185">Reference proteome</keyword>
<sequence>MTPAGLLAFGIAFGLAGLAAVNYATGVYGGAIVSSVGTVVATLFGVFSG</sequence>
<dbReference type="Proteomes" id="UP000011534">
    <property type="component" value="Unassembled WGS sequence"/>
</dbReference>
<evidence type="ECO:0000259" key="2">
    <source>
        <dbReference type="PROSITE" id="PS51410"/>
    </source>
</evidence>
<evidence type="ECO:0000313" key="3">
    <source>
        <dbReference type="EMBL" id="EMA00774.1"/>
    </source>
</evidence>
<evidence type="ECO:0000313" key="4">
    <source>
        <dbReference type="Proteomes" id="UP000011534"/>
    </source>
</evidence>
<protein>
    <recommendedName>
        <fullName evidence="2">Biopterin-dependent aromatic amino acid hydroxylase family profile domain-containing protein</fullName>
    </recommendedName>
</protein>
<dbReference type="PROSITE" id="PS51410">
    <property type="entry name" value="BH4_AAA_HYDROXYL_2"/>
    <property type="match status" value="1"/>
</dbReference>
<dbReference type="PATRIC" id="fig|662477.6.peg.3583"/>
<reference evidence="3 4" key="1">
    <citation type="journal article" date="2014" name="PLoS Genet.">
        <title>Phylogenetically driven sequencing of extremely halophilic archaea reveals strategies for static and dynamic osmo-response.</title>
        <authorList>
            <person name="Becker E.A."/>
            <person name="Seitzer P.M."/>
            <person name="Tritt A."/>
            <person name="Larsen D."/>
            <person name="Krusor M."/>
            <person name="Yao A.I."/>
            <person name="Wu D."/>
            <person name="Madern D."/>
            <person name="Eisen J.A."/>
            <person name="Darling A.E."/>
            <person name="Facciotti M.T."/>
        </authorList>
    </citation>
    <scope>NUCLEOTIDE SEQUENCE [LARGE SCALE GENOMIC DNA]</scope>
    <source>
        <strain evidence="3 4">ATCC 29715</strain>
    </source>
</reference>
<feature type="transmembrane region" description="Helical" evidence="1">
    <location>
        <begin position="29"/>
        <end position="47"/>
    </location>
</feature>
<evidence type="ECO:0000256" key="1">
    <source>
        <dbReference type="SAM" id="Phobius"/>
    </source>
</evidence>
<accession>M0IYA6</accession>
<feature type="domain" description="Biopterin-dependent aromatic amino acid hydroxylase family profile" evidence="2">
    <location>
        <begin position="1"/>
        <end position="49"/>
    </location>
</feature>
<organism evidence="3 4">
    <name type="scientific">Haloarcula vallismortis ATCC 29715</name>
    <dbReference type="NCBI Taxonomy" id="662477"/>
    <lineage>
        <taxon>Archaea</taxon>
        <taxon>Methanobacteriati</taxon>
        <taxon>Methanobacteriota</taxon>
        <taxon>Stenosarchaea group</taxon>
        <taxon>Halobacteria</taxon>
        <taxon>Halobacteriales</taxon>
        <taxon>Haloarculaceae</taxon>
        <taxon>Haloarcula</taxon>
    </lineage>
</organism>
<dbReference type="GO" id="GO:0016714">
    <property type="term" value="F:oxidoreductase activity, acting on paired donors, with incorporation or reduction of molecular oxygen, reduced pteridine as one donor, and incorporation of one atom of oxygen"/>
    <property type="evidence" value="ECO:0007669"/>
    <property type="project" value="InterPro"/>
</dbReference>
<comment type="caution">
    <text evidence="3">The sequence shown here is derived from an EMBL/GenBank/DDBJ whole genome shotgun (WGS) entry which is preliminary data.</text>
</comment>
<keyword evidence="1" id="KW-1133">Transmembrane helix</keyword>
<name>M0IYA6_HALVA</name>
<keyword evidence="1" id="KW-0472">Membrane</keyword>
<dbReference type="InterPro" id="IPR019774">
    <property type="entry name" value="Aromatic-AA_hydroxylase_C"/>
</dbReference>